<sequence length="283" mass="32531">MDTDLNQHIDALIKSPATIRQIRFATDSRPASGNVQKADFPRLDIMLDGQLHDAGIKADPPVLSRHDVLFIHAGGWHSPRWQSPCTVLSIVFGKQQLELTLTRWNGSMLNVEERLQVPRRGPRTGSFLLQALNEMQMQPQEQHTARYIVISLLSHCADLLGSQVQTASRSQALFEAIRKYIDARFAEPLTRESVAQEFYLSPNYLSHLFQKCGPMGFNEYLNHIRLEQARMLLKGHDMKIKDVAHACGFVDSNYFCRLFRKNTERSPSEYRRQYHSQLTEKPR</sequence>
<keyword evidence="9" id="KW-1185">Reference proteome</keyword>
<reference evidence="5 8" key="1">
    <citation type="submission" date="2017-07" db="EMBL/GenBank/DDBJ databases">
        <title>Raoultella ornithinolytica strain HH3 draft genome.</title>
        <authorList>
            <person name="Duceppe M.-O."/>
            <person name="Huang H."/>
            <person name="Phipps-Todd B."/>
        </authorList>
    </citation>
    <scope>NUCLEOTIDE SEQUENCE [LARGE SCALE GENOMIC DNA]</scope>
    <source>
        <strain evidence="5 8">HH3</strain>
    </source>
</reference>
<dbReference type="Proteomes" id="UP001064206">
    <property type="component" value="Chromosome"/>
</dbReference>
<dbReference type="RefSeq" id="WP_004869432.1">
    <property type="nucleotide sequence ID" value="NZ_ABDFAB020000019.1"/>
</dbReference>
<organism evidence="5 8">
    <name type="scientific">Raoultella ornithinolytica</name>
    <name type="common">Klebsiella ornithinolytica</name>
    <dbReference type="NCBI Taxonomy" id="54291"/>
    <lineage>
        <taxon>Bacteria</taxon>
        <taxon>Pseudomonadati</taxon>
        <taxon>Pseudomonadota</taxon>
        <taxon>Gammaproteobacteria</taxon>
        <taxon>Enterobacterales</taxon>
        <taxon>Enterobacteriaceae</taxon>
        <taxon>Klebsiella/Raoultella group</taxon>
        <taxon>Raoultella</taxon>
    </lineage>
</organism>
<dbReference type="InterPro" id="IPR018060">
    <property type="entry name" value="HTH_AraC"/>
</dbReference>
<dbReference type="PaxDb" id="1286170-RORB6_18105"/>
<evidence type="ECO:0000256" key="1">
    <source>
        <dbReference type="ARBA" id="ARBA00023015"/>
    </source>
</evidence>
<dbReference type="Pfam" id="PF12833">
    <property type="entry name" value="HTH_18"/>
    <property type="match status" value="1"/>
</dbReference>
<dbReference type="EMBL" id="CP145163">
    <property type="protein sequence ID" value="WWC11684.1"/>
    <property type="molecule type" value="Genomic_DNA"/>
</dbReference>
<dbReference type="SMART" id="SM00342">
    <property type="entry name" value="HTH_ARAC"/>
    <property type="match status" value="1"/>
</dbReference>
<evidence type="ECO:0000259" key="4">
    <source>
        <dbReference type="PROSITE" id="PS01124"/>
    </source>
</evidence>
<evidence type="ECO:0000313" key="7">
    <source>
        <dbReference type="EMBL" id="WWC11684.1"/>
    </source>
</evidence>
<proteinExistence type="predicted"/>
<dbReference type="PROSITE" id="PS01124">
    <property type="entry name" value="HTH_ARAC_FAMILY_2"/>
    <property type="match status" value="1"/>
</dbReference>
<evidence type="ECO:0000313" key="6">
    <source>
        <dbReference type="EMBL" id="UXE38118.1"/>
    </source>
</evidence>
<dbReference type="InterPro" id="IPR020449">
    <property type="entry name" value="Tscrpt_reg_AraC-type_HTH"/>
</dbReference>
<evidence type="ECO:0000313" key="8">
    <source>
        <dbReference type="Proteomes" id="UP000229713"/>
    </source>
</evidence>
<name>A0A1Y6GQW9_RAOOR</name>
<evidence type="ECO:0000256" key="3">
    <source>
        <dbReference type="ARBA" id="ARBA00023163"/>
    </source>
</evidence>
<dbReference type="PANTHER" id="PTHR43280:SF10">
    <property type="entry name" value="REGULATORY PROTEIN POCR"/>
    <property type="match status" value="1"/>
</dbReference>
<accession>A0A1Y6GQW9</accession>
<keyword evidence="2" id="KW-0238">DNA-binding</keyword>
<dbReference type="GO" id="GO:0003700">
    <property type="term" value="F:DNA-binding transcription factor activity"/>
    <property type="evidence" value="ECO:0007669"/>
    <property type="project" value="InterPro"/>
</dbReference>
<dbReference type="EMBL" id="NKYI01000036">
    <property type="protein sequence ID" value="PIK81002.1"/>
    <property type="molecule type" value="Genomic_DNA"/>
</dbReference>
<dbReference type="Gene3D" id="1.10.10.60">
    <property type="entry name" value="Homeodomain-like"/>
    <property type="match status" value="2"/>
</dbReference>
<feature type="domain" description="HTH araC/xylS-type" evidence="4">
    <location>
        <begin position="175"/>
        <end position="273"/>
    </location>
</feature>
<dbReference type="Proteomes" id="UP000229713">
    <property type="component" value="Unassembled WGS sequence"/>
</dbReference>
<evidence type="ECO:0000256" key="2">
    <source>
        <dbReference type="ARBA" id="ARBA00023125"/>
    </source>
</evidence>
<dbReference type="InterPro" id="IPR018062">
    <property type="entry name" value="HTH_AraC-typ_CS"/>
</dbReference>
<evidence type="ECO:0000313" key="9">
    <source>
        <dbReference type="Proteomes" id="UP001350972"/>
    </source>
</evidence>
<dbReference type="eggNOG" id="COG2207">
    <property type="taxonomic scope" value="Bacteria"/>
</dbReference>
<protein>
    <submittedName>
        <fullName evidence="5">AraC family transcriptional regulator</fullName>
    </submittedName>
</protein>
<dbReference type="EMBL" id="CP104450">
    <property type="protein sequence ID" value="UXE38118.1"/>
    <property type="molecule type" value="Genomic_DNA"/>
</dbReference>
<dbReference type="PROSITE" id="PS00041">
    <property type="entry name" value="HTH_ARAC_FAMILY_1"/>
    <property type="match status" value="1"/>
</dbReference>
<keyword evidence="1" id="KW-0805">Transcription regulation</keyword>
<dbReference type="STRING" id="54291.TE10_02845"/>
<dbReference type="AlphaFoldDB" id="A0A1Y6GQW9"/>
<dbReference type="GeneID" id="93756621"/>
<dbReference type="PANTHER" id="PTHR43280">
    <property type="entry name" value="ARAC-FAMILY TRANSCRIPTIONAL REGULATOR"/>
    <property type="match status" value="1"/>
</dbReference>
<dbReference type="InterPro" id="IPR009057">
    <property type="entry name" value="Homeodomain-like_sf"/>
</dbReference>
<dbReference type="Proteomes" id="UP001350972">
    <property type="component" value="Chromosome"/>
</dbReference>
<keyword evidence="3" id="KW-0804">Transcription</keyword>
<dbReference type="SUPFAM" id="SSF46689">
    <property type="entry name" value="Homeodomain-like"/>
    <property type="match status" value="2"/>
</dbReference>
<reference evidence="6" key="2">
    <citation type="submission" date="2022-09" db="EMBL/GenBank/DDBJ databases">
        <title>Multidrug resistance Raoultella ornithinolytica Strain MQB_Silv_108.</title>
        <authorList>
            <person name="Quintela-Baluja M."/>
        </authorList>
    </citation>
    <scope>NUCLEOTIDE SEQUENCE</scope>
    <source>
        <strain evidence="6">MQB_Silv_108</strain>
    </source>
</reference>
<reference evidence="7 9" key="3">
    <citation type="submission" date="2024-02" db="EMBL/GenBank/DDBJ databases">
        <title>Tn5403 promotes plasmid rearrangements and degradation of the Klebsiella pneumoniae carbapenemase (KPC) transposon Tn4401.</title>
        <authorList>
            <person name="Sheppard A.E."/>
            <person name="Barry K.E."/>
            <person name="Parikh H.I."/>
            <person name="Vegesana K."/>
            <person name="Sebra R."/>
            <person name="George S."/>
            <person name="Sanderson N.D."/>
            <person name="Stoesser N."/>
            <person name="Eyre D.W."/>
            <person name="Crook D.W."/>
            <person name="Walker A.S."/>
            <person name="Mathers A.J."/>
        </authorList>
    </citation>
    <scope>NUCLEOTIDE SEQUENCE [LARGE SCALE GENOMIC DNA]</scope>
    <source>
        <strain evidence="7 9">CAV1921</strain>
    </source>
</reference>
<dbReference type="GO" id="GO:0043565">
    <property type="term" value="F:sequence-specific DNA binding"/>
    <property type="evidence" value="ECO:0007669"/>
    <property type="project" value="InterPro"/>
</dbReference>
<evidence type="ECO:0000313" key="5">
    <source>
        <dbReference type="EMBL" id="PIK81002.1"/>
    </source>
</evidence>
<dbReference type="PRINTS" id="PR00032">
    <property type="entry name" value="HTHARAC"/>
</dbReference>
<gene>
    <name evidence="5" type="ORF">CFY86_28120</name>
    <name evidence="7" type="ORF">LM286_26050</name>
    <name evidence="6" type="ORF">N2J37_27265</name>
</gene>